<keyword evidence="3" id="KW-1185">Reference proteome</keyword>
<evidence type="ECO:0000256" key="1">
    <source>
        <dbReference type="SAM" id="MobiDB-lite"/>
    </source>
</evidence>
<evidence type="ECO:0000313" key="3">
    <source>
        <dbReference type="Proteomes" id="UP001178461"/>
    </source>
</evidence>
<sequence length="101" mass="12167">MSMSHRLFGSKQQLQQFDSYDSQRDSKRRRARFSILRPHRDLVLQKPQPLGNDWMKYSYKEDSTYTLLTWMTPEPPTQHHRKGCLLCFSWIKEYFGTLLPV</sequence>
<evidence type="ECO:0000313" key="2">
    <source>
        <dbReference type="EMBL" id="CAI5795719.1"/>
    </source>
</evidence>
<dbReference type="EMBL" id="OX395141">
    <property type="protein sequence ID" value="CAI5795719.1"/>
    <property type="molecule type" value="Genomic_DNA"/>
</dbReference>
<organism evidence="2 3">
    <name type="scientific">Podarcis lilfordi</name>
    <name type="common">Lilford's wall lizard</name>
    <dbReference type="NCBI Taxonomy" id="74358"/>
    <lineage>
        <taxon>Eukaryota</taxon>
        <taxon>Metazoa</taxon>
        <taxon>Chordata</taxon>
        <taxon>Craniata</taxon>
        <taxon>Vertebrata</taxon>
        <taxon>Euteleostomi</taxon>
        <taxon>Lepidosauria</taxon>
        <taxon>Squamata</taxon>
        <taxon>Bifurcata</taxon>
        <taxon>Unidentata</taxon>
        <taxon>Episquamata</taxon>
        <taxon>Laterata</taxon>
        <taxon>Lacertibaenia</taxon>
        <taxon>Lacertidae</taxon>
        <taxon>Podarcis</taxon>
    </lineage>
</organism>
<protein>
    <submittedName>
        <fullName evidence="2">Uncharacterized protein</fullName>
    </submittedName>
</protein>
<dbReference type="AlphaFoldDB" id="A0AA35LHL6"/>
<feature type="compositionally biased region" description="Polar residues" evidence="1">
    <location>
        <begin position="10"/>
        <end position="20"/>
    </location>
</feature>
<feature type="region of interest" description="Disordered" evidence="1">
    <location>
        <begin position="1"/>
        <end position="26"/>
    </location>
</feature>
<reference evidence="2" key="1">
    <citation type="submission" date="2022-12" db="EMBL/GenBank/DDBJ databases">
        <authorList>
            <person name="Alioto T."/>
            <person name="Alioto T."/>
            <person name="Gomez Garrido J."/>
        </authorList>
    </citation>
    <scope>NUCLEOTIDE SEQUENCE</scope>
</reference>
<accession>A0AA35LHL6</accession>
<dbReference type="Proteomes" id="UP001178461">
    <property type="component" value="Chromosome 15"/>
</dbReference>
<gene>
    <name evidence="2" type="ORF">PODLI_1B007821</name>
</gene>
<proteinExistence type="predicted"/>
<name>A0AA35LHL6_9SAUR</name>